<keyword evidence="4 8" id="KW-0812">Transmembrane</keyword>
<keyword evidence="2" id="KW-0813">Transport</keyword>
<dbReference type="KEGG" id="lgi:LOTGIDRAFT_80083"/>
<evidence type="ECO:0000256" key="4">
    <source>
        <dbReference type="ARBA" id="ARBA00022692"/>
    </source>
</evidence>
<evidence type="ECO:0000313" key="10">
    <source>
        <dbReference type="Proteomes" id="UP000030746"/>
    </source>
</evidence>
<evidence type="ECO:0000256" key="6">
    <source>
        <dbReference type="ARBA" id="ARBA00023136"/>
    </source>
</evidence>
<evidence type="ECO:0000256" key="1">
    <source>
        <dbReference type="ARBA" id="ARBA00004651"/>
    </source>
</evidence>
<dbReference type="InterPro" id="IPR026612">
    <property type="entry name" value="STRA6-like"/>
</dbReference>
<reference evidence="9 10" key="1">
    <citation type="journal article" date="2013" name="Nature">
        <title>Insights into bilaterian evolution from three spiralian genomes.</title>
        <authorList>
            <person name="Simakov O."/>
            <person name="Marletaz F."/>
            <person name="Cho S.J."/>
            <person name="Edsinger-Gonzales E."/>
            <person name="Havlak P."/>
            <person name="Hellsten U."/>
            <person name="Kuo D.H."/>
            <person name="Larsson T."/>
            <person name="Lv J."/>
            <person name="Arendt D."/>
            <person name="Savage R."/>
            <person name="Osoegawa K."/>
            <person name="de Jong P."/>
            <person name="Grimwood J."/>
            <person name="Chapman J.A."/>
            <person name="Shapiro H."/>
            <person name="Aerts A."/>
            <person name="Otillar R.P."/>
            <person name="Terry A.Y."/>
            <person name="Boore J.L."/>
            <person name="Grigoriev I.V."/>
            <person name="Lindberg D.R."/>
            <person name="Seaver E.C."/>
            <person name="Weisblat D.A."/>
            <person name="Putnam N.H."/>
            <person name="Rokhsar D.S."/>
        </authorList>
    </citation>
    <scope>NUCLEOTIDE SEQUENCE [LARGE SCALE GENOMIC DNA]</scope>
</reference>
<dbReference type="PANTHER" id="PTHR21444:SF15">
    <property type="entry name" value="RECEPTOR FOR RETINOL UPTAKE STRA6"/>
    <property type="match status" value="1"/>
</dbReference>
<dbReference type="RefSeq" id="XP_009060589.1">
    <property type="nucleotide sequence ID" value="XM_009062341.1"/>
</dbReference>
<dbReference type="GO" id="GO:0038023">
    <property type="term" value="F:signaling receptor activity"/>
    <property type="evidence" value="ECO:0007669"/>
    <property type="project" value="InterPro"/>
</dbReference>
<evidence type="ECO:0000313" key="9">
    <source>
        <dbReference type="EMBL" id="ESO88543.1"/>
    </source>
</evidence>
<keyword evidence="6 8" id="KW-0472">Membrane</keyword>
<dbReference type="Proteomes" id="UP000030746">
    <property type="component" value="Unassembled WGS sequence"/>
</dbReference>
<name>V3ZBX9_LOTGI</name>
<gene>
    <name evidence="9" type="ORF">LOTGIDRAFT_80083</name>
</gene>
<dbReference type="HOGENOM" id="CLU_178180_0_0_1"/>
<evidence type="ECO:0000256" key="8">
    <source>
        <dbReference type="SAM" id="Phobius"/>
    </source>
</evidence>
<dbReference type="OMA" id="YVGFINV"/>
<dbReference type="GO" id="GO:0034632">
    <property type="term" value="F:retinol transmembrane transporter activity"/>
    <property type="evidence" value="ECO:0007669"/>
    <property type="project" value="InterPro"/>
</dbReference>
<dbReference type="PANTHER" id="PTHR21444">
    <property type="entry name" value="COILED-COIL DOMAIN-CONTAINING PROTEIN 180"/>
    <property type="match status" value="1"/>
</dbReference>
<dbReference type="EMBL" id="KB202656">
    <property type="protein sequence ID" value="ESO88543.1"/>
    <property type="molecule type" value="Genomic_DNA"/>
</dbReference>
<dbReference type="GeneID" id="20252439"/>
<dbReference type="GO" id="GO:0005886">
    <property type="term" value="C:plasma membrane"/>
    <property type="evidence" value="ECO:0007669"/>
    <property type="project" value="UniProtKB-SubCell"/>
</dbReference>
<dbReference type="AlphaFoldDB" id="V3ZBX9"/>
<feature type="transmembrane region" description="Helical" evidence="8">
    <location>
        <begin position="6"/>
        <end position="32"/>
    </location>
</feature>
<keyword evidence="5 8" id="KW-1133">Transmembrane helix</keyword>
<dbReference type="OrthoDB" id="2376984at2759"/>
<feature type="non-terminal residue" evidence="9">
    <location>
        <position position="79"/>
    </location>
</feature>
<dbReference type="CTD" id="20252439"/>
<protein>
    <submittedName>
        <fullName evidence="9">Uncharacterized protein</fullName>
    </submittedName>
</protein>
<dbReference type="Pfam" id="PF14752">
    <property type="entry name" value="RBP_receptor"/>
    <property type="match status" value="1"/>
</dbReference>
<proteinExistence type="predicted"/>
<organism evidence="9 10">
    <name type="scientific">Lottia gigantea</name>
    <name type="common">Giant owl limpet</name>
    <dbReference type="NCBI Taxonomy" id="225164"/>
    <lineage>
        <taxon>Eukaryota</taxon>
        <taxon>Metazoa</taxon>
        <taxon>Spiralia</taxon>
        <taxon>Lophotrochozoa</taxon>
        <taxon>Mollusca</taxon>
        <taxon>Gastropoda</taxon>
        <taxon>Patellogastropoda</taxon>
        <taxon>Lottioidea</taxon>
        <taxon>Lottiidae</taxon>
        <taxon>Lottia</taxon>
    </lineage>
</organism>
<feature type="non-terminal residue" evidence="9">
    <location>
        <position position="1"/>
    </location>
</feature>
<evidence type="ECO:0000256" key="2">
    <source>
        <dbReference type="ARBA" id="ARBA00022448"/>
    </source>
</evidence>
<evidence type="ECO:0000256" key="7">
    <source>
        <dbReference type="ARBA" id="ARBA00023170"/>
    </source>
</evidence>
<accession>V3ZBX9</accession>
<keyword evidence="3" id="KW-1003">Cell membrane</keyword>
<evidence type="ECO:0000256" key="5">
    <source>
        <dbReference type="ARBA" id="ARBA00022989"/>
    </source>
</evidence>
<evidence type="ECO:0000256" key="3">
    <source>
        <dbReference type="ARBA" id="ARBA00022475"/>
    </source>
</evidence>
<comment type="subcellular location">
    <subcellularLocation>
        <location evidence="1">Cell membrane</location>
        <topology evidence="1">Multi-pass membrane protein</topology>
    </subcellularLocation>
</comment>
<keyword evidence="7" id="KW-0675">Receptor</keyword>
<dbReference type="STRING" id="225164.V3ZBX9"/>
<dbReference type="GO" id="GO:0071939">
    <property type="term" value="P:vitamin A import into cell"/>
    <property type="evidence" value="ECO:0007669"/>
    <property type="project" value="TreeGrafter"/>
</dbReference>
<keyword evidence="10" id="KW-1185">Reference proteome</keyword>
<sequence length="79" mass="9009">FTYFMFFYNIFLGLVSCLLRIVKAIVLGALLLSRLDNSTLPQKFQFFDPGFAAYVGFMHIENSHNHPVVLVLVRILLAS</sequence>